<dbReference type="Proteomes" id="UP001470230">
    <property type="component" value="Unassembled WGS sequence"/>
</dbReference>
<gene>
    <name evidence="1" type="ORF">M9Y10_013533</name>
</gene>
<comment type="caution">
    <text evidence="1">The sequence shown here is derived from an EMBL/GenBank/DDBJ whole genome shotgun (WGS) entry which is preliminary data.</text>
</comment>
<name>A0ABR2GN31_9EUKA</name>
<sequence>MWREIDNDNVKIKGSKFGFIPFFRLDNNEDKYSDLRPIKALIDDYDLMSCGLSNNLQDVAEGIYVVKEFQGNDFNELQNNIRVKKMVGVGEQGDLDIKTISIPYEARKAKLELDEKNIYRFGMGFNSSQTGDGNITNIVIKSRYALLDLKCDKMERRVRSFLQPILEIILDEINEKYKTSYDLQDIVLDFTRNVMANNLDNAEIAKVEAETKQIEINTLLNAMGKLPEETIVKQICSILELDFEEVQTKIQENIDTRKSINELSDEILRLKDEDDGA</sequence>
<proteinExistence type="predicted"/>
<protein>
    <submittedName>
        <fullName evidence="1">Uncharacterized protein</fullName>
    </submittedName>
</protein>
<dbReference type="Pfam" id="PF05133">
    <property type="entry name" value="SPP1_portal"/>
    <property type="match status" value="1"/>
</dbReference>
<dbReference type="InterPro" id="IPR021145">
    <property type="entry name" value="Portal_protein_SPP1_Gp6-like"/>
</dbReference>
<reference evidence="1 2" key="1">
    <citation type="submission" date="2024-04" db="EMBL/GenBank/DDBJ databases">
        <title>Tritrichomonas musculus Genome.</title>
        <authorList>
            <person name="Alves-Ferreira E."/>
            <person name="Grigg M."/>
            <person name="Lorenzi H."/>
            <person name="Galac M."/>
        </authorList>
    </citation>
    <scope>NUCLEOTIDE SEQUENCE [LARGE SCALE GENOMIC DNA]</scope>
    <source>
        <strain evidence="1 2">EAF2021</strain>
    </source>
</reference>
<dbReference type="EMBL" id="JAPFFF010000184">
    <property type="protein sequence ID" value="KAK8835328.1"/>
    <property type="molecule type" value="Genomic_DNA"/>
</dbReference>
<evidence type="ECO:0000313" key="2">
    <source>
        <dbReference type="Proteomes" id="UP001470230"/>
    </source>
</evidence>
<accession>A0ABR2GN31</accession>
<keyword evidence="2" id="KW-1185">Reference proteome</keyword>
<evidence type="ECO:0000313" key="1">
    <source>
        <dbReference type="EMBL" id="KAK8835328.1"/>
    </source>
</evidence>
<organism evidence="1 2">
    <name type="scientific">Tritrichomonas musculus</name>
    <dbReference type="NCBI Taxonomy" id="1915356"/>
    <lineage>
        <taxon>Eukaryota</taxon>
        <taxon>Metamonada</taxon>
        <taxon>Parabasalia</taxon>
        <taxon>Tritrichomonadida</taxon>
        <taxon>Tritrichomonadidae</taxon>
        <taxon>Tritrichomonas</taxon>
    </lineage>
</organism>